<dbReference type="CDD" id="cd00190">
    <property type="entry name" value="Tryp_SPc"/>
    <property type="match status" value="1"/>
</dbReference>
<gene>
    <name evidence="10" type="ORF">HERILL_LOCUS15132</name>
</gene>
<dbReference type="GO" id="GO:0004252">
    <property type="term" value="F:serine-type endopeptidase activity"/>
    <property type="evidence" value="ECO:0007669"/>
    <property type="project" value="InterPro"/>
</dbReference>
<dbReference type="InParanoid" id="A0A7R8V4M6"/>
<keyword evidence="2" id="KW-0106">Calcium</keyword>
<dbReference type="InterPro" id="IPR001254">
    <property type="entry name" value="Trypsin_dom"/>
</dbReference>
<dbReference type="PROSITE" id="PS50240">
    <property type="entry name" value="TRYPSIN_DOM"/>
    <property type="match status" value="1"/>
</dbReference>
<dbReference type="Proteomes" id="UP000594454">
    <property type="component" value="Chromosome 6"/>
</dbReference>
<dbReference type="InterPro" id="IPR009003">
    <property type="entry name" value="Peptidase_S1_PA"/>
</dbReference>
<proteinExistence type="inferred from homology"/>
<evidence type="ECO:0000313" key="11">
    <source>
        <dbReference type="Proteomes" id="UP000594454"/>
    </source>
</evidence>
<evidence type="ECO:0000313" key="10">
    <source>
        <dbReference type="EMBL" id="CAD7092801.1"/>
    </source>
</evidence>
<dbReference type="InterPro" id="IPR001314">
    <property type="entry name" value="Peptidase_S1A"/>
</dbReference>
<reference evidence="10 11" key="1">
    <citation type="submission" date="2020-11" db="EMBL/GenBank/DDBJ databases">
        <authorList>
            <person name="Wallbank WR R."/>
            <person name="Pardo Diaz C."/>
            <person name="Kozak K."/>
            <person name="Martin S."/>
            <person name="Jiggins C."/>
            <person name="Moest M."/>
            <person name="Warren A I."/>
            <person name="Generalovic N T."/>
            <person name="Byers J.R.P. K."/>
            <person name="Montejo-Kovacevich G."/>
            <person name="Yen C E."/>
        </authorList>
    </citation>
    <scope>NUCLEOTIDE SEQUENCE [LARGE SCALE GENOMIC DNA]</scope>
</reference>
<evidence type="ECO:0000256" key="8">
    <source>
        <dbReference type="SAM" id="SignalP"/>
    </source>
</evidence>
<keyword evidence="4" id="KW-1015">Disulfide bond</keyword>
<feature type="region of interest" description="Disordered" evidence="7">
    <location>
        <begin position="76"/>
        <end position="96"/>
    </location>
</feature>
<keyword evidence="3" id="KW-0865">Zymogen</keyword>
<evidence type="ECO:0000256" key="7">
    <source>
        <dbReference type="SAM" id="MobiDB-lite"/>
    </source>
</evidence>
<keyword evidence="5" id="KW-0325">Glycoprotein</keyword>
<dbReference type="Gene3D" id="2.40.10.10">
    <property type="entry name" value="Trypsin-like serine proteases"/>
    <property type="match status" value="2"/>
</dbReference>
<dbReference type="Pfam" id="PF00089">
    <property type="entry name" value="Trypsin"/>
    <property type="match status" value="1"/>
</dbReference>
<feature type="signal peptide" evidence="8">
    <location>
        <begin position="1"/>
        <end position="19"/>
    </location>
</feature>
<organism evidence="10 11">
    <name type="scientific">Hermetia illucens</name>
    <name type="common">Black soldier fly</name>
    <dbReference type="NCBI Taxonomy" id="343691"/>
    <lineage>
        <taxon>Eukaryota</taxon>
        <taxon>Metazoa</taxon>
        <taxon>Ecdysozoa</taxon>
        <taxon>Arthropoda</taxon>
        <taxon>Hexapoda</taxon>
        <taxon>Insecta</taxon>
        <taxon>Pterygota</taxon>
        <taxon>Neoptera</taxon>
        <taxon>Endopterygota</taxon>
        <taxon>Diptera</taxon>
        <taxon>Brachycera</taxon>
        <taxon>Stratiomyomorpha</taxon>
        <taxon>Stratiomyidae</taxon>
        <taxon>Hermetiinae</taxon>
        <taxon>Hermetia</taxon>
    </lineage>
</organism>
<dbReference type="SUPFAM" id="SSF50494">
    <property type="entry name" value="Trypsin-like serine proteases"/>
    <property type="match status" value="1"/>
</dbReference>
<keyword evidence="11" id="KW-1185">Reference proteome</keyword>
<accession>A0A7R8V4M6</accession>
<dbReference type="PANTHER" id="PTHR24256">
    <property type="entry name" value="TRYPTASE-RELATED"/>
    <property type="match status" value="1"/>
</dbReference>
<dbReference type="OrthoDB" id="6339452at2759"/>
<protein>
    <recommendedName>
        <fullName evidence="9">Peptidase S1 domain-containing protein</fullName>
    </recommendedName>
</protein>
<feature type="domain" description="Peptidase S1" evidence="9">
    <location>
        <begin position="141"/>
        <end position="385"/>
    </location>
</feature>
<dbReference type="GO" id="GO:0006508">
    <property type="term" value="P:proteolysis"/>
    <property type="evidence" value="ECO:0007669"/>
    <property type="project" value="InterPro"/>
</dbReference>
<dbReference type="InterPro" id="IPR051487">
    <property type="entry name" value="Ser/Thr_Proteases_Immune/Dev"/>
</dbReference>
<evidence type="ECO:0000256" key="2">
    <source>
        <dbReference type="ARBA" id="ARBA00022837"/>
    </source>
</evidence>
<comment type="similarity">
    <text evidence="6">Belongs to the peptidase S1 family. CLIP subfamily.</text>
</comment>
<dbReference type="EMBL" id="LR899014">
    <property type="protein sequence ID" value="CAD7092801.1"/>
    <property type="molecule type" value="Genomic_DNA"/>
</dbReference>
<dbReference type="PRINTS" id="PR00722">
    <property type="entry name" value="CHYMOTRYPSIN"/>
</dbReference>
<evidence type="ECO:0000259" key="9">
    <source>
        <dbReference type="PROSITE" id="PS50240"/>
    </source>
</evidence>
<dbReference type="InterPro" id="IPR022700">
    <property type="entry name" value="CLIP"/>
</dbReference>
<dbReference type="SMART" id="SM00680">
    <property type="entry name" value="CLIP"/>
    <property type="match status" value="1"/>
</dbReference>
<evidence type="ECO:0000256" key="3">
    <source>
        <dbReference type="ARBA" id="ARBA00023145"/>
    </source>
</evidence>
<dbReference type="FunFam" id="2.40.10.10:FF:000028">
    <property type="entry name" value="Serine protease easter"/>
    <property type="match status" value="1"/>
</dbReference>
<evidence type="ECO:0000256" key="4">
    <source>
        <dbReference type="ARBA" id="ARBA00023157"/>
    </source>
</evidence>
<sequence>MITYLILSYSFGFCGIVFGQLSGEICKTSNLGPGICKPVANCPALEWKISHKFLYARCGIEKEVEIVCCPNEPTEKNEPVIRRNNSPPTKKDDLNTRSVGTSQLKCKEYAEYVFEYHTSPLAPEDAGENVQVDTCAQKRLIVTNDDTNAYPREFPHMALLGYGQSDDIKWLCSGSLISDQYVLTVAHCLSGEMKPKYVLLGELDAESKLDDAKPEIFAASVFIPHPNFTRRNVYNDIALIKLDKKVKLNPYIRPVCLPSVFQGPETKAIQSGWGLMELGENERRPKHLKKQIIDKFNIEECNEIYEYGQVHVRNEIQMCFGGRNSTTKRFASESGSPLQVYNKDSYCMHTLIGICSFGPPGELYLRPDIFTRVYPYISWIESLVWGKQ</sequence>
<evidence type="ECO:0000256" key="6">
    <source>
        <dbReference type="ARBA" id="ARBA00024195"/>
    </source>
</evidence>
<feature type="chain" id="PRO_5031218218" description="Peptidase S1 domain-containing protein" evidence="8">
    <location>
        <begin position="20"/>
        <end position="388"/>
    </location>
</feature>
<evidence type="ECO:0000256" key="5">
    <source>
        <dbReference type="ARBA" id="ARBA00023180"/>
    </source>
</evidence>
<keyword evidence="1 8" id="KW-0732">Signal</keyword>
<name>A0A7R8V4M6_HERIL</name>
<dbReference type="OMA" id="KEAGEIC"/>
<dbReference type="FunCoup" id="A0A7R8V4M6">
    <property type="interactions" value="11"/>
</dbReference>
<dbReference type="SMART" id="SM00020">
    <property type="entry name" value="Tryp_SPc"/>
    <property type="match status" value="1"/>
</dbReference>
<dbReference type="InterPro" id="IPR043504">
    <property type="entry name" value="Peptidase_S1_PA_chymotrypsin"/>
</dbReference>
<dbReference type="AlphaFoldDB" id="A0A7R8V4M6"/>
<evidence type="ECO:0000256" key="1">
    <source>
        <dbReference type="ARBA" id="ARBA00022729"/>
    </source>
</evidence>